<proteinExistence type="predicted"/>
<comment type="caution">
    <text evidence="3">The sequence shown here is derived from an EMBL/GenBank/DDBJ whole genome shotgun (WGS) entry which is preliminary data.</text>
</comment>
<feature type="signal peptide" evidence="1">
    <location>
        <begin position="1"/>
        <end position="21"/>
    </location>
</feature>
<reference evidence="3" key="1">
    <citation type="submission" date="2022-08" db="EMBL/GenBank/DDBJ databases">
        <title>Novel Bdellovibrio Species Isolated from Svalbard: Designation Bdellovibrio svalbardensis.</title>
        <authorList>
            <person name="Mitchell R.J."/>
            <person name="Choi S.Y."/>
        </authorList>
    </citation>
    <scope>NUCLEOTIDE SEQUENCE</scope>
    <source>
        <strain evidence="3">PAP01</strain>
    </source>
</reference>
<evidence type="ECO:0000313" key="3">
    <source>
        <dbReference type="EMBL" id="MDG0818103.1"/>
    </source>
</evidence>
<feature type="chain" id="PRO_5046941433" evidence="1">
    <location>
        <begin position="22"/>
        <end position="292"/>
    </location>
</feature>
<accession>A0ABT6DSI6</accession>
<sequence>MNLRRQFLLFVALAFTPCTWATQSASSTTSALRILTENWPPVSYEENGKAQGMAVELVQTIQRNIGQQSTSAKDANNANATGVRAVAAKEAPIEVVPWARGYKFLLDVPNTLLFTVIRTPEREKLFTMLGPVARGNISIFSLANPKNKFEHDQAMKEKAVVAATRGTAFETAAKGMKYKNIIDVKDTETAVRLLASGRVDLICDDSLTIHDILRKLKMDSADFKVVSDVENYDLYLGFSPGTSPEVVRTWKKSLETLKKNGQYAAIYRKWFRNLKPPSTVEVIGIAATSSPR</sequence>
<evidence type="ECO:0000313" key="4">
    <source>
        <dbReference type="Proteomes" id="UP001152321"/>
    </source>
</evidence>
<dbReference type="PANTHER" id="PTHR38834:SF3">
    <property type="entry name" value="SOLUTE-BINDING PROTEIN FAMILY 3_N-TERMINAL DOMAIN-CONTAINING PROTEIN"/>
    <property type="match status" value="1"/>
</dbReference>
<dbReference type="Gene3D" id="3.40.190.10">
    <property type="entry name" value="Periplasmic binding protein-like II"/>
    <property type="match status" value="2"/>
</dbReference>
<protein>
    <submittedName>
        <fullName evidence="3">Transporter substrate-binding domain-containing protein</fullName>
    </submittedName>
</protein>
<dbReference type="InterPro" id="IPR001638">
    <property type="entry name" value="Solute-binding_3/MltF_N"/>
</dbReference>
<dbReference type="SMART" id="SM00062">
    <property type="entry name" value="PBPb"/>
    <property type="match status" value="1"/>
</dbReference>
<dbReference type="Pfam" id="PF00497">
    <property type="entry name" value="SBP_bac_3"/>
    <property type="match status" value="1"/>
</dbReference>
<keyword evidence="1" id="KW-0732">Signal</keyword>
<gene>
    <name evidence="3" type="ORF">NWE73_17100</name>
</gene>
<dbReference type="PANTHER" id="PTHR38834">
    <property type="entry name" value="PERIPLASMIC SUBSTRATE BINDING PROTEIN FAMILY 3"/>
    <property type="match status" value="1"/>
</dbReference>
<evidence type="ECO:0000256" key="1">
    <source>
        <dbReference type="SAM" id="SignalP"/>
    </source>
</evidence>
<organism evidence="3 4">
    <name type="scientific">Bdellovibrio svalbardensis</name>
    <dbReference type="NCBI Taxonomy" id="2972972"/>
    <lineage>
        <taxon>Bacteria</taxon>
        <taxon>Pseudomonadati</taxon>
        <taxon>Bdellovibrionota</taxon>
        <taxon>Bdellovibrionia</taxon>
        <taxon>Bdellovibrionales</taxon>
        <taxon>Pseudobdellovibrionaceae</taxon>
        <taxon>Bdellovibrio</taxon>
    </lineage>
</organism>
<dbReference type="EMBL" id="JANRMI010000006">
    <property type="protein sequence ID" value="MDG0818103.1"/>
    <property type="molecule type" value="Genomic_DNA"/>
</dbReference>
<dbReference type="SUPFAM" id="SSF53850">
    <property type="entry name" value="Periplasmic binding protein-like II"/>
    <property type="match status" value="1"/>
</dbReference>
<dbReference type="Proteomes" id="UP001152321">
    <property type="component" value="Unassembled WGS sequence"/>
</dbReference>
<evidence type="ECO:0000259" key="2">
    <source>
        <dbReference type="SMART" id="SM00062"/>
    </source>
</evidence>
<feature type="domain" description="Solute-binding protein family 3/N-terminal" evidence="2">
    <location>
        <begin position="31"/>
        <end position="274"/>
    </location>
</feature>
<dbReference type="RefSeq" id="WP_277579578.1">
    <property type="nucleotide sequence ID" value="NZ_JANRMI010000006.1"/>
</dbReference>
<name>A0ABT6DSI6_9BACT</name>
<keyword evidence="4" id="KW-1185">Reference proteome</keyword>